<evidence type="ECO:0000313" key="1">
    <source>
        <dbReference type="EMBL" id="CAB5024899.1"/>
    </source>
</evidence>
<gene>
    <name evidence="1" type="ORF">UFOPK3992_01928</name>
</gene>
<organism evidence="1">
    <name type="scientific">freshwater metagenome</name>
    <dbReference type="NCBI Taxonomy" id="449393"/>
    <lineage>
        <taxon>unclassified sequences</taxon>
        <taxon>metagenomes</taxon>
        <taxon>ecological metagenomes</taxon>
    </lineage>
</organism>
<name>A0A6J7R7X7_9ZZZZ</name>
<accession>A0A6J7R7X7</accession>
<sequence>MPTPVAVEVQVSRSISIEMRDTLRNHVPSVATTPGATYAATSAMARPVARAMLAVQYGGSSGAPVIRLKLFAGSVGS</sequence>
<reference evidence="1" key="1">
    <citation type="submission" date="2020-05" db="EMBL/GenBank/DDBJ databases">
        <authorList>
            <person name="Chiriac C."/>
            <person name="Salcher M."/>
            <person name="Ghai R."/>
            <person name="Kavagutti S V."/>
        </authorList>
    </citation>
    <scope>NUCLEOTIDE SEQUENCE</scope>
</reference>
<protein>
    <submittedName>
        <fullName evidence="1">Unannotated protein</fullName>
    </submittedName>
</protein>
<dbReference type="AlphaFoldDB" id="A0A6J7R7X7"/>
<dbReference type="EMBL" id="CAFBOZ010000348">
    <property type="protein sequence ID" value="CAB5024899.1"/>
    <property type="molecule type" value="Genomic_DNA"/>
</dbReference>
<proteinExistence type="predicted"/>